<keyword evidence="11" id="KW-1185">Reference proteome</keyword>
<evidence type="ECO:0000256" key="6">
    <source>
        <dbReference type="ARBA" id="ARBA00023242"/>
    </source>
</evidence>
<keyword evidence="4" id="KW-0238">DNA-binding</keyword>
<dbReference type="Gene3D" id="1.20.5.170">
    <property type="match status" value="1"/>
</dbReference>
<evidence type="ECO:0000313" key="10">
    <source>
        <dbReference type="EMBL" id="WOK97337.1"/>
    </source>
</evidence>
<evidence type="ECO:0000313" key="11">
    <source>
        <dbReference type="Proteomes" id="UP001327560"/>
    </source>
</evidence>
<dbReference type="GO" id="GO:0003700">
    <property type="term" value="F:DNA-binding transcription factor activity"/>
    <property type="evidence" value="ECO:0007669"/>
    <property type="project" value="InterPro"/>
</dbReference>
<sequence>MASPRVMASSAAAAGGSDVAGRPSAYPAAVGDQTEAHGVMRTGALIREFYGRQPAFAAGEAPTTLPLPPPLPRGAEYAWEEISGGAGSGYEDAAAAAECAEVTLEDFLARTGTVREEDVGLPVAEPVQAGLLVDQATLALDNPMLRFGNRVVNGGGRVRKRTVLDDPVDKVAMRRQKRMIKNRESAARSRERKQVYDLILPFSPNFGRVTCCCSLILYFQAYTVELESLVAQLEEENAMLLSEQVFSFLPISHVTFSFVSLLFPFAINFDMQLILQFLLEYIYHVVLFFGNFFVLPRSDLMAQEQWVFGK</sequence>
<dbReference type="GO" id="GO:0005634">
    <property type="term" value="C:nucleus"/>
    <property type="evidence" value="ECO:0007669"/>
    <property type="project" value="UniProtKB-SubCell"/>
</dbReference>
<dbReference type="CDD" id="cd14707">
    <property type="entry name" value="bZIP_plant_BZIP46"/>
    <property type="match status" value="1"/>
</dbReference>
<evidence type="ECO:0000256" key="5">
    <source>
        <dbReference type="ARBA" id="ARBA00023163"/>
    </source>
</evidence>
<feature type="domain" description="BZIP" evidence="9">
    <location>
        <begin position="177"/>
        <end position="192"/>
    </location>
</feature>
<keyword evidence="8" id="KW-1133">Transmembrane helix</keyword>
<protein>
    <recommendedName>
        <fullName evidence="9">BZIP domain-containing protein</fullName>
    </recommendedName>
</protein>
<keyword evidence="5" id="KW-0804">Transcription</keyword>
<keyword evidence="6" id="KW-0539">Nucleus</keyword>
<dbReference type="AlphaFoldDB" id="A0AAQ3JYG5"/>
<evidence type="ECO:0000256" key="4">
    <source>
        <dbReference type="ARBA" id="ARBA00023125"/>
    </source>
</evidence>
<dbReference type="Pfam" id="PF00170">
    <property type="entry name" value="bZIP_1"/>
    <property type="match status" value="1"/>
</dbReference>
<evidence type="ECO:0000259" key="9">
    <source>
        <dbReference type="PROSITE" id="PS00036"/>
    </source>
</evidence>
<dbReference type="GO" id="GO:0003677">
    <property type="term" value="F:DNA binding"/>
    <property type="evidence" value="ECO:0007669"/>
    <property type="project" value="UniProtKB-KW"/>
</dbReference>
<feature type="transmembrane region" description="Helical" evidence="8">
    <location>
        <begin position="273"/>
        <end position="295"/>
    </location>
</feature>
<evidence type="ECO:0000256" key="1">
    <source>
        <dbReference type="ARBA" id="ARBA00004123"/>
    </source>
</evidence>
<reference evidence="10 11" key="1">
    <citation type="submission" date="2023-10" db="EMBL/GenBank/DDBJ databases">
        <title>Chromosome-scale genome assembly provides insights into flower coloration mechanisms of Canna indica.</title>
        <authorList>
            <person name="Li C."/>
        </authorList>
    </citation>
    <scope>NUCLEOTIDE SEQUENCE [LARGE SCALE GENOMIC DNA]</scope>
    <source>
        <tissue evidence="10">Flower</tissue>
    </source>
</reference>
<evidence type="ECO:0000256" key="3">
    <source>
        <dbReference type="ARBA" id="ARBA00023015"/>
    </source>
</evidence>
<feature type="transmembrane region" description="Helical" evidence="8">
    <location>
        <begin position="245"/>
        <end position="267"/>
    </location>
</feature>
<proteinExistence type="predicted"/>
<evidence type="ECO:0000256" key="8">
    <source>
        <dbReference type="SAM" id="Phobius"/>
    </source>
</evidence>
<accession>A0AAQ3JYG5</accession>
<dbReference type="PANTHER" id="PTHR22952">
    <property type="entry name" value="CAMP-RESPONSE ELEMENT BINDING PROTEIN-RELATED"/>
    <property type="match status" value="1"/>
</dbReference>
<dbReference type="GO" id="GO:0009738">
    <property type="term" value="P:abscisic acid-activated signaling pathway"/>
    <property type="evidence" value="ECO:0007669"/>
    <property type="project" value="UniProtKB-KW"/>
</dbReference>
<dbReference type="GO" id="GO:0045893">
    <property type="term" value="P:positive regulation of DNA-templated transcription"/>
    <property type="evidence" value="ECO:0007669"/>
    <property type="project" value="InterPro"/>
</dbReference>
<dbReference type="InterPro" id="IPR043452">
    <property type="entry name" value="BZIP46-like"/>
</dbReference>
<keyword evidence="8" id="KW-0812">Transmembrane</keyword>
<keyword evidence="3" id="KW-0805">Transcription regulation</keyword>
<keyword evidence="8" id="KW-0472">Membrane</keyword>
<dbReference type="Proteomes" id="UP001327560">
    <property type="component" value="Chromosome 2"/>
</dbReference>
<comment type="subcellular location">
    <subcellularLocation>
        <location evidence="1">Nucleus</location>
    </subcellularLocation>
</comment>
<dbReference type="SUPFAM" id="SSF57959">
    <property type="entry name" value="Leucine zipper domain"/>
    <property type="match status" value="1"/>
</dbReference>
<dbReference type="PROSITE" id="PS00036">
    <property type="entry name" value="BZIP_BASIC"/>
    <property type="match status" value="1"/>
</dbReference>
<dbReference type="PANTHER" id="PTHR22952:SF392">
    <property type="entry name" value="BZIP TRANSCRIPTION FACTOR 12"/>
    <property type="match status" value="1"/>
</dbReference>
<evidence type="ECO:0000256" key="7">
    <source>
        <dbReference type="SAM" id="MobiDB-lite"/>
    </source>
</evidence>
<dbReference type="EMBL" id="CP136891">
    <property type="protein sequence ID" value="WOK97337.1"/>
    <property type="molecule type" value="Genomic_DNA"/>
</dbReference>
<keyword evidence="2" id="KW-0938">Abscisic acid signaling pathway</keyword>
<dbReference type="InterPro" id="IPR004827">
    <property type="entry name" value="bZIP"/>
</dbReference>
<evidence type="ECO:0000256" key="2">
    <source>
        <dbReference type="ARBA" id="ARBA00022682"/>
    </source>
</evidence>
<dbReference type="InterPro" id="IPR046347">
    <property type="entry name" value="bZIP_sf"/>
</dbReference>
<feature type="compositionally biased region" description="Low complexity" evidence="7">
    <location>
        <begin position="8"/>
        <end position="21"/>
    </location>
</feature>
<organism evidence="10 11">
    <name type="scientific">Canna indica</name>
    <name type="common">Indian-shot</name>
    <dbReference type="NCBI Taxonomy" id="4628"/>
    <lineage>
        <taxon>Eukaryota</taxon>
        <taxon>Viridiplantae</taxon>
        <taxon>Streptophyta</taxon>
        <taxon>Embryophyta</taxon>
        <taxon>Tracheophyta</taxon>
        <taxon>Spermatophyta</taxon>
        <taxon>Magnoliopsida</taxon>
        <taxon>Liliopsida</taxon>
        <taxon>Zingiberales</taxon>
        <taxon>Cannaceae</taxon>
        <taxon>Canna</taxon>
    </lineage>
</organism>
<feature type="region of interest" description="Disordered" evidence="7">
    <location>
        <begin position="1"/>
        <end position="26"/>
    </location>
</feature>
<gene>
    <name evidence="10" type="ORF">Cni_G06045</name>
</gene>
<name>A0AAQ3JYG5_9LILI</name>